<dbReference type="PANTHER" id="PTHR31620">
    <property type="entry name" value="PROTEIN RETICULATA-RELATED 2, CHLOROPLASTIC-RELATED"/>
    <property type="match status" value="1"/>
</dbReference>
<dbReference type="STRING" id="29655.A0A0K9NW10"/>
<feature type="region of interest" description="Disordered" evidence="9">
    <location>
        <begin position="63"/>
        <end position="93"/>
    </location>
</feature>
<dbReference type="OMA" id="VCADVIM"/>
<dbReference type="Pfam" id="PF11891">
    <property type="entry name" value="RETICULATA-like"/>
    <property type="match status" value="1"/>
</dbReference>
<comment type="similarity">
    <text evidence="2">Belongs to the RETICULATA family.</text>
</comment>
<feature type="compositionally biased region" description="Gly residues" evidence="9">
    <location>
        <begin position="69"/>
        <end position="83"/>
    </location>
</feature>
<evidence type="ECO:0000313" key="11">
    <source>
        <dbReference type="EMBL" id="KMZ60232.1"/>
    </source>
</evidence>
<evidence type="ECO:0000256" key="10">
    <source>
        <dbReference type="SAM" id="Phobius"/>
    </source>
</evidence>
<comment type="caution">
    <text evidence="11">The sequence shown here is derived from an EMBL/GenBank/DDBJ whole genome shotgun (WGS) entry which is preliminary data.</text>
</comment>
<evidence type="ECO:0008006" key="13">
    <source>
        <dbReference type="Google" id="ProtNLM"/>
    </source>
</evidence>
<dbReference type="EMBL" id="LFYR01001623">
    <property type="protein sequence ID" value="KMZ60232.1"/>
    <property type="molecule type" value="Genomic_DNA"/>
</dbReference>
<keyword evidence="7 10" id="KW-1133">Transmembrane helix</keyword>
<evidence type="ECO:0000256" key="8">
    <source>
        <dbReference type="ARBA" id="ARBA00023136"/>
    </source>
</evidence>
<keyword evidence="3" id="KW-0150">Chloroplast</keyword>
<evidence type="ECO:0000256" key="6">
    <source>
        <dbReference type="ARBA" id="ARBA00022946"/>
    </source>
</evidence>
<keyword evidence="12" id="KW-1185">Reference proteome</keyword>
<proteinExistence type="inferred from homology"/>
<feature type="transmembrane region" description="Helical" evidence="10">
    <location>
        <begin position="267"/>
        <end position="286"/>
    </location>
</feature>
<reference evidence="12" key="1">
    <citation type="journal article" date="2016" name="Nature">
        <title>The genome of the seagrass Zostera marina reveals angiosperm adaptation to the sea.</title>
        <authorList>
            <person name="Olsen J.L."/>
            <person name="Rouze P."/>
            <person name="Verhelst B."/>
            <person name="Lin Y.-C."/>
            <person name="Bayer T."/>
            <person name="Collen J."/>
            <person name="Dattolo E."/>
            <person name="De Paoli E."/>
            <person name="Dittami S."/>
            <person name="Maumus F."/>
            <person name="Michel G."/>
            <person name="Kersting A."/>
            <person name="Lauritano C."/>
            <person name="Lohaus R."/>
            <person name="Toepel M."/>
            <person name="Tonon T."/>
            <person name="Vanneste K."/>
            <person name="Amirebrahimi M."/>
            <person name="Brakel J."/>
            <person name="Bostroem C."/>
            <person name="Chovatia M."/>
            <person name="Grimwood J."/>
            <person name="Jenkins J.W."/>
            <person name="Jueterbock A."/>
            <person name="Mraz A."/>
            <person name="Stam W.T."/>
            <person name="Tice H."/>
            <person name="Bornberg-Bauer E."/>
            <person name="Green P.J."/>
            <person name="Pearson G.A."/>
            <person name="Procaccini G."/>
            <person name="Duarte C.M."/>
            <person name="Schmutz J."/>
            <person name="Reusch T.B.H."/>
            <person name="Van de Peer Y."/>
        </authorList>
    </citation>
    <scope>NUCLEOTIDE SEQUENCE [LARGE SCALE GENOMIC DNA]</scope>
    <source>
        <strain evidence="12">cv. Finnish</strain>
    </source>
</reference>
<keyword evidence="5 10" id="KW-0812">Transmembrane</keyword>
<evidence type="ECO:0000256" key="3">
    <source>
        <dbReference type="ARBA" id="ARBA00022528"/>
    </source>
</evidence>
<evidence type="ECO:0000256" key="4">
    <source>
        <dbReference type="ARBA" id="ARBA00022640"/>
    </source>
</evidence>
<evidence type="ECO:0000256" key="2">
    <source>
        <dbReference type="ARBA" id="ARBA00010793"/>
    </source>
</evidence>
<feature type="transmembrane region" description="Helical" evidence="10">
    <location>
        <begin position="192"/>
        <end position="212"/>
    </location>
</feature>
<keyword evidence="8 10" id="KW-0472">Membrane</keyword>
<dbReference type="GO" id="GO:0031969">
    <property type="term" value="C:chloroplast membrane"/>
    <property type="evidence" value="ECO:0007669"/>
    <property type="project" value="UniProtKB-SubCell"/>
</dbReference>
<feature type="region of interest" description="Disordered" evidence="9">
    <location>
        <begin position="1"/>
        <end position="22"/>
    </location>
</feature>
<dbReference type="OrthoDB" id="205639at2759"/>
<dbReference type="Proteomes" id="UP000036987">
    <property type="component" value="Unassembled WGS sequence"/>
</dbReference>
<evidence type="ECO:0000313" key="12">
    <source>
        <dbReference type="Proteomes" id="UP000036987"/>
    </source>
</evidence>
<gene>
    <name evidence="11" type="ORF">ZOSMA_5G00970</name>
</gene>
<sequence length="380" mass="41068">MAATTTAALSIGITPTSGSHHSSYIRQRCLNSSSICHPPAARTCILKHTISRRNPTVCVVRSLSDNNDDGGGGGGDYGSGGGGGDDEDSDGEKNKRESLMALTAIGRTMESLPADLAAAIKEGRIPKSIVHRFHDLDKSSVFRWLMKFGGFKERLLADDLFLTKVAIECGVGVFTKTAAEYKKRKENFFKELDFVIADVVMAIIADFMLVWLPAPTVSLKAPLAFSAGPVSKIFYNCPENAFQVALTRTSFSFVQRIGAIVRNGGKLFAVGTGASLIGTGVTNGLIKARKMLDKDFNGESEDVPIISTSVAYGVYMGVSSNLRYQVLAGIVEQRFLEPILHKHKLALSAICFAVRTGNTYLGSLMWVDYARLVGIQKIRD</sequence>
<keyword evidence="4" id="KW-0934">Plastid</keyword>
<name>A0A0K9NW10_ZOSMR</name>
<protein>
    <recommendedName>
        <fullName evidence="13">Protein RETICULATA-RELATED 4, chloroplastic</fullName>
    </recommendedName>
</protein>
<accession>A0A0K9NW10</accession>
<dbReference type="PANTHER" id="PTHR31620:SF8">
    <property type="entry name" value="PROTEIN RETICULATA-RELATED 4, CHLOROPLASTIC-LIKE"/>
    <property type="match status" value="1"/>
</dbReference>
<evidence type="ECO:0000256" key="9">
    <source>
        <dbReference type="SAM" id="MobiDB-lite"/>
    </source>
</evidence>
<evidence type="ECO:0000256" key="1">
    <source>
        <dbReference type="ARBA" id="ARBA00004508"/>
    </source>
</evidence>
<organism evidence="11 12">
    <name type="scientific">Zostera marina</name>
    <name type="common">Eelgrass</name>
    <dbReference type="NCBI Taxonomy" id="29655"/>
    <lineage>
        <taxon>Eukaryota</taxon>
        <taxon>Viridiplantae</taxon>
        <taxon>Streptophyta</taxon>
        <taxon>Embryophyta</taxon>
        <taxon>Tracheophyta</taxon>
        <taxon>Spermatophyta</taxon>
        <taxon>Magnoliopsida</taxon>
        <taxon>Liliopsida</taxon>
        <taxon>Zosteraceae</taxon>
        <taxon>Zostera</taxon>
    </lineage>
</organism>
<dbReference type="AlphaFoldDB" id="A0A0K9NW10"/>
<dbReference type="InterPro" id="IPR021825">
    <property type="entry name" value="RETICULATA-related"/>
</dbReference>
<evidence type="ECO:0000256" key="5">
    <source>
        <dbReference type="ARBA" id="ARBA00022692"/>
    </source>
</evidence>
<evidence type="ECO:0000256" key="7">
    <source>
        <dbReference type="ARBA" id="ARBA00022989"/>
    </source>
</evidence>
<comment type="subcellular location">
    <subcellularLocation>
        <location evidence="1">Plastid</location>
        <location evidence="1">Chloroplast membrane</location>
        <topology evidence="1">Multi-pass membrane protein</topology>
    </subcellularLocation>
</comment>
<keyword evidence="6" id="KW-0809">Transit peptide</keyword>